<evidence type="ECO:0000313" key="10">
    <source>
        <dbReference type="Proteomes" id="UP000674179"/>
    </source>
</evidence>
<evidence type="ECO:0000256" key="3">
    <source>
        <dbReference type="ARBA" id="ARBA00022692"/>
    </source>
</evidence>
<gene>
    <name evidence="9" type="ORF">CUR178_07245</name>
</gene>
<dbReference type="GO" id="GO:0008320">
    <property type="term" value="F:protein transmembrane transporter activity"/>
    <property type="evidence" value="ECO:0007669"/>
    <property type="project" value="UniProtKB-UniRule"/>
</dbReference>
<keyword evidence="7 8" id="KW-0472">Membrane</keyword>
<dbReference type="GO" id="GO:0045039">
    <property type="term" value="P:protein insertion into mitochondrial inner membrane"/>
    <property type="evidence" value="ECO:0007669"/>
    <property type="project" value="UniProtKB-UniRule"/>
</dbReference>
<evidence type="ECO:0000256" key="4">
    <source>
        <dbReference type="ARBA" id="ARBA00022792"/>
    </source>
</evidence>
<comment type="similarity">
    <text evidence="2 8">Belongs to the Tim17/Tim22/Tim23 family.</text>
</comment>
<feature type="transmembrane region" description="Helical" evidence="8">
    <location>
        <begin position="6"/>
        <end position="22"/>
    </location>
</feature>
<keyword evidence="8" id="KW-0813">Transport</keyword>
<keyword evidence="5 8" id="KW-1133">Transmembrane helix</keyword>
<comment type="subcellular location">
    <subcellularLocation>
        <location evidence="1 8">Mitochondrion inner membrane</location>
        <topology evidence="1 8">Multi-pass membrane protein</topology>
    </subcellularLocation>
</comment>
<keyword evidence="6 8" id="KW-0496">Mitochondrion</keyword>
<dbReference type="GO" id="GO:0042721">
    <property type="term" value="C:TIM22 mitochondrial import inner membrane insertion complex"/>
    <property type="evidence" value="ECO:0007669"/>
    <property type="project" value="UniProtKB-UniRule"/>
</dbReference>
<dbReference type="PANTHER" id="PTHR14110:SF0">
    <property type="entry name" value="MITOCHONDRIAL IMPORT INNER MEMBRANE TRANSLOCASE SUBUNIT TIM22"/>
    <property type="match status" value="1"/>
</dbReference>
<evidence type="ECO:0000313" key="9">
    <source>
        <dbReference type="EMBL" id="KAG5484654.1"/>
    </source>
</evidence>
<dbReference type="GO" id="GO:0030943">
    <property type="term" value="F:mitochondrion targeting sequence binding"/>
    <property type="evidence" value="ECO:0007669"/>
    <property type="project" value="TreeGrafter"/>
</dbReference>
<dbReference type="GeneID" id="94174404"/>
<sequence length="213" mass="23718">MHLFFLFISIPTTATLIITNVTDRRRVRRRRVLDGRARHPIVVVVVHIHTKTSRKPHRRREMTSILDPRQPIEPLQRAMMVAKDSTLATAMLNVFGGYVMGFGFSLFGSMISAETSTQAMGTADFFRYSLRSAHRLAGSFAFFGFLFGGIEVALEKRRGRKDQWNPTIAGAIIGGGYGWRSYKHPGLAAGIVGGAVFSLVFEKMLDAMGMAQH</sequence>
<dbReference type="OrthoDB" id="75343at2759"/>
<feature type="transmembrane region" description="Helical" evidence="8">
    <location>
        <begin position="87"/>
        <end position="113"/>
    </location>
</feature>
<dbReference type="InterPro" id="IPR039175">
    <property type="entry name" value="TIM22"/>
</dbReference>
<evidence type="ECO:0000256" key="8">
    <source>
        <dbReference type="RuleBase" id="RU367038"/>
    </source>
</evidence>
<accession>A0A836KRC4</accession>
<reference evidence="9 10" key="1">
    <citation type="submission" date="2021-02" db="EMBL/GenBank/DDBJ databases">
        <title>Leishmania (Mundinia) enrietti genome sequencing and assembly.</title>
        <authorList>
            <person name="Almutairi H."/>
            <person name="Gatherer D."/>
        </authorList>
    </citation>
    <scope>NUCLEOTIDE SEQUENCE [LARGE SCALE GENOMIC DNA]</scope>
    <source>
        <strain evidence="9">CUR178</strain>
    </source>
</reference>
<evidence type="ECO:0000256" key="2">
    <source>
        <dbReference type="ARBA" id="ARBA00008444"/>
    </source>
</evidence>
<feature type="transmembrane region" description="Helical" evidence="8">
    <location>
        <begin position="133"/>
        <end position="154"/>
    </location>
</feature>
<keyword evidence="10" id="KW-1185">Reference proteome</keyword>
<keyword evidence="4 8" id="KW-0999">Mitochondrion inner membrane</keyword>
<keyword evidence="3 8" id="KW-0812">Transmembrane</keyword>
<evidence type="ECO:0000256" key="7">
    <source>
        <dbReference type="ARBA" id="ARBA00023136"/>
    </source>
</evidence>
<keyword evidence="8" id="KW-0653">Protein transport</keyword>
<proteinExistence type="inferred from homology"/>
<dbReference type="KEGG" id="lenr:94174404"/>
<evidence type="ECO:0000256" key="5">
    <source>
        <dbReference type="ARBA" id="ARBA00022989"/>
    </source>
</evidence>
<dbReference type="RefSeq" id="XP_067695280.1">
    <property type="nucleotide sequence ID" value="XM_067838894.1"/>
</dbReference>
<evidence type="ECO:0000256" key="1">
    <source>
        <dbReference type="ARBA" id="ARBA00004448"/>
    </source>
</evidence>
<name>A0A836KRC4_LEIEN</name>
<dbReference type="AlphaFoldDB" id="A0A836KRC4"/>
<protein>
    <recommendedName>
        <fullName evidence="8">Mitochondrial import inner membrane translocase subunit TIM22</fullName>
    </recommendedName>
</protein>
<comment type="caution">
    <text evidence="9">The sequence shown here is derived from an EMBL/GenBank/DDBJ whole genome shotgun (WGS) entry which is preliminary data.</text>
</comment>
<dbReference type="EMBL" id="JAFHKP010000009">
    <property type="protein sequence ID" value="KAG5484654.1"/>
    <property type="molecule type" value="Genomic_DNA"/>
</dbReference>
<dbReference type="Proteomes" id="UP000674179">
    <property type="component" value="Chromosome 9"/>
</dbReference>
<dbReference type="Pfam" id="PF02466">
    <property type="entry name" value="Tim17"/>
    <property type="match status" value="1"/>
</dbReference>
<comment type="subunit">
    <text evidence="8">Component of the TIM22 complex.</text>
</comment>
<keyword evidence="8" id="KW-0811">Translocation</keyword>
<comment type="function">
    <text evidence="8">Essential core component of the TIM22 complex, a complex that mediates the import and insertion of multi-pass transmembrane proteins into the mitochondrial inner membrane. In the TIM22 complex, it constitutes the voltage-activated and signal-gated channel. Forms a twin-pore translocase that uses the membrane potential as external driving force in 2 voltage-dependent steps.</text>
</comment>
<evidence type="ECO:0000256" key="6">
    <source>
        <dbReference type="ARBA" id="ARBA00023128"/>
    </source>
</evidence>
<dbReference type="PANTHER" id="PTHR14110">
    <property type="entry name" value="MITOCHONDRIAL IMPORT INNER MEMBRANE TRANSLOCASE SUBUNIT TIM22"/>
    <property type="match status" value="1"/>
</dbReference>
<organism evidence="9 10">
    <name type="scientific">Leishmania enriettii</name>
    <dbReference type="NCBI Taxonomy" id="5663"/>
    <lineage>
        <taxon>Eukaryota</taxon>
        <taxon>Discoba</taxon>
        <taxon>Euglenozoa</taxon>
        <taxon>Kinetoplastea</taxon>
        <taxon>Metakinetoplastina</taxon>
        <taxon>Trypanosomatida</taxon>
        <taxon>Trypanosomatidae</taxon>
        <taxon>Leishmaniinae</taxon>
        <taxon>Leishmania</taxon>
    </lineage>
</organism>